<feature type="domain" description="HTH lysR-type" evidence="5">
    <location>
        <begin position="1"/>
        <end position="58"/>
    </location>
</feature>
<keyword evidence="3" id="KW-0238">DNA-binding</keyword>
<gene>
    <name evidence="6" type="ORF">BAU18_001942</name>
</gene>
<dbReference type="PROSITE" id="PS50931">
    <property type="entry name" value="HTH_LYSR"/>
    <property type="match status" value="1"/>
</dbReference>
<evidence type="ECO:0000259" key="5">
    <source>
        <dbReference type="PROSITE" id="PS50931"/>
    </source>
</evidence>
<evidence type="ECO:0000256" key="4">
    <source>
        <dbReference type="ARBA" id="ARBA00023163"/>
    </source>
</evidence>
<organism evidence="6 7">
    <name type="scientific">Enterococcus diestrammenae</name>
    <dbReference type="NCBI Taxonomy" id="1155073"/>
    <lineage>
        <taxon>Bacteria</taxon>
        <taxon>Bacillati</taxon>
        <taxon>Bacillota</taxon>
        <taxon>Bacilli</taxon>
        <taxon>Lactobacillales</taxon>
        <taxon>Enterococcaceae</taxon>
        <taxon>Enterococcus</taxon>
    </lineage>
</organism>
<reference evidence="6" key="2">
    <citation type="submission" date="2024-02" db="EMBL/GenBank/DDBJ databases">
        <title>The Genome Sequence of Enterococcus diestrammenae JM9A.</title>
        <authorList>
            <person name="Earl A."/>
            <person name="Manson A."/>
            <person name="Gilmore M."/>
            <person name="Sanders J."/>
            <person name="Shea T."/>
            <person name="Howe W."/>
            <person name="Livny J."/>
            <person name="Cuomo C."/>
            <person name="Neafsey D."/>
            <person name="Birren B."/>
        </authorList>
    </citation>
    <scope>NUCLEOTIDE SEQUENCE</scope>
    <source>
        <strain evidence="6">JM9A</strain>
    </source>
</reference>
<evidence type="ECO:0000256" key="2">
    <source>
        <dbReference type="ARBA" id="ARBA00023015"/>
    </source>
</evidence>
<dbReference type="Pfam" id="PF03466">
    <property type="entry name" value="LysR_substrate"/>
    <property type="match status" value="1"/>
</dbReference>
<evidence type="ECO:0000313" key="7">
    <source>
        <dbReference type="Proteomes" id="UP001429357"/>
    </source>
</evidence>
<comment type="similarity">
    <text evidence="1">Belongs to the LysR transcriptional regulatory family.</text>
</comment>
<dbReference type="Gene3D" id="1.10.10.10">
    <property type="entry name" value="Winged helix-like DNA-binding domain superfamily/Winged helix DNA-binding domain"/>
    <property type="match status" value="1"/>
</dbReference>
<sequence length="293" mass="34001">MDIHKLEIFIDLTKTLSYTETAARQFTTQSNISKQIQALEKELNITLFDRSHRQITLTKTGEILLSHAINLIAEYQLLQQDLQEQLTKEELSLSILTIPTMANYQGFSLITQFLKEHPEINLQLKEGEGNQLLPFLEEQPNHLIFVRTFETPPLCYDVWLTEEDRFVAVIAKTHPFAHRDHLQLIELKNEQFVLLEKETLLYQPTIDLCREAGFEPQILFKSSRVDLLLNMVSNEIGVTILMEKTIEKNWSESVKIIPIAPTKVSYLSFLSKKNLQPKASQLFWNYLKEKGKS</sequence>
<dbReference type="InterPro" id="IPR050950">
    <property type="entry name" value="HTH-type_LysR_regulators"/>
</dbReference>
<evidence type="ECO:0000313" key="6">
    <source>
        <dbReference type="EMBL" id="MEO1782348.1"/>
    </source>
</evidence>
<dbReference type="InterPro" id="IPR036388">
    <property type="entry name" value="WH-like_DNA-bd_sf"/>
</dbReference>
<dbReference type="CDD" id="cd05466">
    <property type="entry name" value="PBP2_LTTR_substrate"/>
    <property type="match status" value="1"/>
</dbReference>
<dbReference type="PANTHER" id="PTHR30419">
    <property type="entry name" value="HTH-TYPE TRANSCRIPTIONAL REGULATOR YBHD"/>
    <property type="match status" value="1"/>
</dbReference>
<proteinExistence type="inferred from homology"/>
<dbReference type="InterPro" id="IPR036390">
    <property type="entry name" value="WH_DNA-bd_sf"/>
</dbReference>
<dbReference type="SUPFAM" id="SSF53850">
    <property type="entry name" value="Periplasmic binding protein-like II"/>
    <property type="match status" value="1"/>
</dbReference>
<dbReference type="Pfam" id="PF00126">
    <property type="entry name" value="HTH_1"/>
    <property type="match status" value="1"/>
</dbReference>
<evidence type="ECO:0000256" key="3">
    <source>
        <dbReference type="ARBA" id="ARBA00023125"/>
    </source>
</evidence>
<dbReference type="InterPro" id="IPR005119">
    <property type="entry name" value="LysR_subst-bd"/>
</dbReference>
<dbReference type="Gene3D" id="3.40.190.290">
    <property type="match status" value="1"/>
</dbReference>
<protein>
    <recommendedName>
        <fullName evidence="5">HTH lysR-type domain-containing protein</fullName>
    </recommendedName>
</protein>
<keyword evidence="2" id="KW-0805">Transcription regulation</keyword>
<dbReference type="SUPFAM" id="SSF46785">
    <property type="entry name" value="Winged helix' DNA-binding domain"/>
    <property type="match status" value="1"/>
</dbReference>
<accession>A0ABV0F5S2</accession>
<comment type="caution">
    <text evidence="6">The sequence shown here is derived from an EMBL/GenBank/DDBJ whole genome shotgun (WGS) entry which is preliminary data.</text>
</comment>
<dbReference type="InterPro" id="IPR000847">
    <property type="entry name" value="LysR_HTH_N"/>
</dbReference>
<evidence type="ECO:0000256" key="1">
    <source>
        <dbReference type="ARBA" id="ARBA00009437"/>
    </source>
</evidence>
<keyword evidence="7" id="KW-1185">Reference proteome</keyword>
<dbReference type="Proteomes" id="UP001429357">
    <property type="component" value="Unassembled WGS sequence"/>
</dbReference>
<dbReference type="RefSeq" id="WP_161868930.1">
    <property type="nucleotide sequence ID" value="NZ_MAEI02000001.1"/>
</dbReference>
<reference evidence="6" key="1">
    <citation type="submission" date="2016-06" db="EMBL/GenBank/DDBJ databases">
        <authorList>
            <person name="Van Tyne D."/>
        </authorList>
    </citation>
    <scope>NUCLEOTIDE SEQUENCE</scope>
    <source>
        <strain evidence="6">JM9A</strain>
    </source>
</reference>
<keyword evidence="4" id="KW-0804">Transcription</keyword>
<name>A0ABV0F5S2_9ENTE</name>
<dbReference type="EMBL" id="MAEI02000001">
    <property type="protein sequence ID" value="MEO1782348.1"/>
    <property type="molecule type" value="Genomic_DNA"/>
</dbReference>
<dbReference type="PANTHER" id="PTHR30419:SF28">
    <property type="entry name" value="HTH-TYPE TRANSCRIPTIONAL REGULATOR BSDA"/>
    <property type="match status" value="1"/>
</dbReference>